<sequence length="694" mass="75317">MIKKVLKRSAAVVIIFSMLAAGMTGCSKKGSEETMKPTEAAITNEPTKADTATPEGESKVLRWGTHWQAGLDPNYKDPTTGEYTMDETSRQASLAALKAAKEQLNVDVEFVQYATDTRSELITSVLAGNPVCDIAILWGGSENTILSQNILQPLDDYADLFSDPEYSWMLYDKLYGHNYFLTSKQAFIPRWPLIYNASMIEKVDSLKDADGKTIYPTDLFLDGKWTWSAFKDYLSKIQTFYANTKAPDGTQYDKVKAYETDHRFAGLSAIFADGGEIYGSDGLKADSKEALKATSYIKELMDGGLLSECGLYDDGYTPKWLQGSGDFGAGATVFTDCADWTIAGVASSAADRGESIGMVPWPRPDDMASDDPNYKQVLTVGDSIGILKGVDADTTKLALEFLKVYYSTYYKTLGGVDSIAAYKDSAATTQATGFGLDIFNETYGDDLLKTFQYISKQTVPNDYSDLLGFRVVWDDIFGKSLYGVDGYASYDVSIAANKNLFTEKAANMESILASDEIRDNIAPVITVAKPLVFPAGTDPKKIAFSDYLSIEDAIDGVLDATAATYDYSAADFSKVGSYGDGLKVKMADKSKNEANLSSAVTVYDPENKKAPVITQVKDYRKIKLDEDASKIAWKGDFIASAVDTDGLDISANITADISGLDTSTPGDYDVVITATDFAGNSSNVTLSVTVAEAE</sequence>
<reference evidence="5 6" key="2">
    <citation type="submission" date="2020-08" db="EMBL/GenBank/DDBJ databases">
        <authorList>
            <person name="Ueki A."/>
            <person name="Tonouchi A."/>
        </authorList>
    </citation>
    <scope>NUCLEOTIDE SEQUENCE [LARGE SCALE GENOMIC DNA]</scope>
    <source>
        <strain evidence="5 6">CTTW</strain>
    </source>
</reference>
<accession>A0A7I8DRB6</accession>
<evidence type="ECO:0000313" key="5">
    <source>
        <dbReference type="EMBL" id="BCJ99854.1"/>
    </source>
</evidence>
<keyword evidence="6" id="KW-1185">Reference proteome</keyword>
<dbReference type="KEGG" id="acht:bsdcttw_28950"/>
<dbReference type="Gene3D" id="2.60.40.10">
    <property type="entry name" value="Immunoglobulins"/>
    <property type="match status" value="1"/>
</dbReference>
<evidence type="ECO:0000256" key="1">
    <source>
        <dbReference type="ARBA" id="ARBA00022737"/>
    </source>
</evidence>
<feature type="chain" id="PRO_5039511979" description="HYR domain-containing protein" evidence="3">
    <location>
        <begin position="21"/>
        <end position="694"/>
    </location>
</feature>
<gene>
    <name evidence="5" type="ORF">bsdcttw_28950</name>
</gene>
<dbReference type="PROSITE" id="PS50825">
    <property type="entry name" value="HYR"/>
    <property type="match status" value="1"/>
</dbReference>
<dbReference type="PROSITE" id="PS51257">
    <property type="entry name" value="PROKAR_LIPOPROTEIN"/>
    <property type="match status" value="1"/>
</dbReference>
<proteinExistence type="predicted"/>
<feature type="domain" description="HYR" evidence="4">
    <location>
        <begin position="600"/>
        <end position="692"/>
    </location>
</feature>
<evidence type="ECO:0000313" key="6">
    <source>
        <dbReference type="Proteomes" id="UP000515703"/>
    </source>
</evidence>
<keyword evidence="1" id="KW-0677">Repeat</keyword>
<keyword evidence="3" id="KW-0732">Signal</keyword>
<evidence type="ECO:0000256" key="3">
    <source>
        <dbReference type="SAM" id="SignalP"/>
    </source>
</evidence>
<name>A0A7I8DRB6_9FIRM</name>
<dbReference type="InterPro" id="IPR013783">
    <property type="entry name" value="Ig-like_fold"/>
</dbReference>
<organism evidence="5 6">
    <name type="scientific">Anaerocolumna chitinilytica</name>
    <dbReference type="NCBI Taxonomy" id="1727145"/>
    <lineage>
        <taxon>Bacteria</taxon>
        <taxon>Bacillati</taxon>
        <taxon>Bacillota</taxon>
        <taxon>Clostridia</taxon>
        <taxon>Lachnospirales</taxon>
        <taxon>Lachnospiraceae</taxon>
        <taxon>Anaerocolumna</taxon>
    </lineage>
</organism>
<dbReference type="SUPFAM" id="SSF53850">
    <property type="entry name" value="Periplasmic binding protein-like II"/>
    <property type="match status" value="1"/>
</dbReference>
<evidence type="ECO:0000256" key="2">
    <source>
        <dbReference type="SAM" id="MobiDB-lite"/>
    </source>
</evidence>
<dbReference type="RefSeq" id="WP_185255582.1">
    <property type="nucleotide sequence ID" value="NZ_AP023368.1"/>
</dbReference>
<dbReference type="Proteomes" id="UP000515703">
    <property type="component" value="Chromosome"/>
</dbReference>
<reference evidence="5 6" key="1">
    <citation type="submission" date="2020-08" db="EMBL/GenBank/DDBJ databases">
        <title>Draft genome sequencing of an Anaerocolumna strain isolated from anoxic soil subjected to BSD treatment.</title>
        <authorList>
            <person name="Uek A."/>
            <person name="Tonouchi A."/>
        </authorList>
    </citation>
    <scope>NUCLEOTIDE SEQUENCE [LARGE SCALE GENOMIC DNA]</scope>
    <source>
        <strain evidence="5 6">CTTW</strain>
    </source>
</reference>
<dbReference type="AlphaFoldDB" id="A0A7I8DRB6"/>
<dbReference type="EMBL" id="AP023368">
    <property type="protein sequence ID" value="BCJ99854.1"/>
    <property type="molecule type" value="Genomic_DNA"/>
</dbReference>
<feature type="signal peptide" evidence="3">
    <location>
        <begin position="1"/>
        <end position="20"/>
    </location>
</feature>
<dbReference type="InterPro" id="IPR003410">
    <property type="entry name" value="HYR_dom"/>
</dbReference>
<dbReference type="Gene3D" id="3.40.190.10">
    <property type="entry name" value="Periplasmic binding protein-like II"/>
    <property type="match status" value="1"/>
</dbReference>
<feature type="region of interest" description="Disordered" evidence="2">
    <location>
        <begin position="26"/>
        <end position="56"/>
    </location>
</feature>
<protein>
    <recommendedName>
        <fullName evidence="4">HYR domain-containing protein</fullName>
    </recommendedName>
</protein>
<evidence type="ECO:0000259" key="4">
    <source>
        <dbReference type="PROSITE" id="PS50825"/>
    </source>
</evidence>